<evidence type="ECO:0000313" key="6">
    <source>
        <dbReference type="Proteomes" id="UP000586042"/>
    </source>
</evidence>
<gene>
    <name evidence="5" type="ORF">HTZ77_25235</name>
</gene>
<accession>A0A7Y6M4V8</accession>
<dbReference type="InterPro" id="IPR005650">
    <property type="entry name" value="BlaI_family"/>
</dbReference>
<dbReference type="Pfam" id="PF03965">
    <property type="entry name" value="Penicillinase_R"/>
    <property type="match status" value="1"/>
</dbReference>
<proteinExistence type="inferred from homology"/>
<comment type="similarity">
    <text evidence="1">Belongs to the BlaI transcriptional regulatory family.</text>
</comment>
<sequence length="123" mass="13604">MRGFGELEAAIMEVVWAADAPLPVREVTNRLRPGREPAFTTVQTVMDILYRKGWVDRELQGRGYRYWAKAGREDYVAGLMASALQASPDRAAALARFVEGMDQAEIDELRAALAAARADEPPP</sequence>
<dbReference type="Gene3D" id="6.10.140.850">
    <property type="match status" value="1"/>
</dbReference>
<dbReference type="Proteomes" id="UP000586042">
    <property type="component" value="Unassembled WGS sequence"/>
</dbReference>
<evidence type="ECO:0000256" key="4">
    <source>
        <dbReference type="ARBA" id="ARBA00023163"/>
    </source>
</evidence>
<organism evidence="5 6">
    <name type="scientific">Nonomuraea montanisoli</name>
    <dbReference type="NCBI Taxonomy" id="2741721"/>
    <lineage>
        <taxon>Bacteria</taxon>
        <taxon>Bacillati</taxon>
        <taxon>Actinomycetota</taxon>
        <taxon>Actinomycetes</taxon>
        <taxon>Streptosporangiales</taxon>
        <taxon>Streptosporangiaceae</taxon>
        <taxon>Nonomuraea</taxon>
    </lineage>
</organism>
<dbReference type="InterPro" id="IPR036388">
    <property type="entry name" value="WH-like_DNA-bd_sf"/>
</dbReference>
<name>A0A7Y6M4V8_9ACTN</name>
<keyword evidence="2" id="KW-0805">Transcription regulation</keyword>
<evidence type="ECO:0000256" key="3">
    <source>
        <dbReference type="ARBA" id="ARBA00023125"/>
    </source>
</evidence>
<dbReference type="EMBL" id="JABWGN010000009">
    <property type="protein sequence ID" value="NUW34712.1"/>
    <property type="molecule type" value="Genomic_DNA"/>
</dbReference>
<protein>
    <submittedName>
        <fullName evidence="5">BlaI/MecI/CopY family transcriptional regulator</fullName>
    </submittedName>
</protein>
<reference evidence="5 6" key="1">
    <citation type="submission" date="2020-06" db="EMBL/GenBank/DDBJ databases">
        <title>Nonomuraea sp. SMC257, a novel actinomycete isolated from soil.</title>
        <authorList>
            <person name="Chanama M."/>
        </authorList>
    </citation>
    <scope>NUCLEOTIDE SEQUENCE [LARGE SCALE GENOMIC DNA]</scope>
    <source>
        <strain evidence="5 6">SMC257</strain>
    </source>
</reference>
<dbReference type="GO" id="GO:0045892">
    <property type="term" value="P:negative regulation of DNA-templated transcription"/>
    <property type="evidence" value="ECO:0007669"/>
    <property type="project" value="InterPro"/>
</dbReference>
<dbReference type="GO" id="GO:0003677">
    <property type="term" value="F:DNA binding"/>
    <property type="evidence" value="ECO:0007669"/>
    <property type="project" value="UniProtKB-KW"/>
</dbReference>
<keyword evidence="6" id="KW-1185">Reference proteome</keyword>
<dbReference type="InterPro" id="IPR036390">
    <property type="entry name" value="WH_DNA-bd_sf"/>
</dbReference>
<keyword evidence="4" id="KW-0804">Transcription</keyword>
<evidence type="ECO:0000256" key="1">
    <source>
        <dbReference type="ARBA" id="ARBA00011046"/>
    </source>
</evidence>
<dbReference type="Gene3D" id="1.10.10.10">
    <property type="entry name" value="Winged helix-like DNA-binding domain superfamily/Winged helix DNA-binding domain"/>
    <property type="match status" value="1"/>
</dbReference>
<keyword evidence="3" id="KW-0238">DNA-binding</keyword>
<dbReference type="AlphaFoldDB" id="A0A7Y6M4V8"/>
<comment type="caution">
    <text evidence="5">The sequence shown here is derived from an EMBL/GenBank/DDBJ whole genome shotgun (WGS) entry which is preliminary data.</text>
</comment>
<evidence type="ECO:0000256" key="2">
    <source>
        <dbReference type="ARBA" id="ARBA00023015"/>
    </source>
</evidence>
<evidence type="ECO:0000313" key="5">
    <source>
        <dbReference type="EMBL" id="NUW34712.1"/>
    </source>
</evidence>
<dbReference type="SUPFAM" id="SSF46785">
    <property type="entry name" value="Winged helix' DNA-binding domain"/>
    <property type="match status" value="1"/>
</dbReference>